<evidence type="ECO:0000256" key="10">
    <source>
        <dbReference type="ARBA" id="ARBA00023237"/>
    </source>
</evidence>
<evidence type="ECO:0000256" key="8">
    <source>
        <dbReference type="ARBA" id="ARBA00023136"/>
    </source>
</evidence>
<proteinExistence type="inferred from homology"/>
<dbReference type="Pfam" id="PF07715">
    <property type="entry name" value="Plug"/>
    <property type="match status" value="1"/>
</dbReference>
<dbReference type="GO" id="GO:0009279">
    <property type="term" value="C:cell outer membrane"/>
    <property type="evidence" value="ECO:0007669"/>
    <property type="project" value="UniProtKB-SubCell"/>
</dbReference>
<dbReference type="GO" id="GO:0015344">
    <property type="term" value="F:siderophore uptake transmembrane transporter activity"/>
    <property type="evidence" value="ECO:0007669"/>
    <property type="project" value="TreeGrafter"/>
</dbReference>
<evidence type="ECO:0000256" key="12">
    <source>
        <dbReference type="PROSITE-ProRule" id="PRU10144"/>
    </source>
</evidence>
<dbReference type="PANTHER" id="PTHR30069">
    <property type="entry name" value="TONB-DEPENDENT OUTER MEMBRANE RECEPTOR"/>
    <property type="match status" value="1"/>
</dbReference>
<evidence type="ECO:0000313" key="17">
    <source>
        <dbReference type="Proteomes" id="UP000092575"/>
    </source>
</evidence>
<dbReference type="AlphaFoldDB" id="A0A1B8QJ31"/>
<feature type="short sequence motif" description="TonB C-terminal box" evidence="12">
    <location>
        <begin position="902"/>
        <end position="919"/>
    </location>
</feature>
<dbReference type="PANTHER" id="PTHR30069:SF29">
    <property type="entry name" value="HEMOGLOBIN AND HEMOGLOBIN-HAPTOGLOBIN-BINDING PROTEIN 1-RELATED"/>
    <property type="match status" value="1"/>
</dbReference>
<dbReference type="InterPro" id="IPR012910">
    <property type="entry name" value="Plug_dom"/>
</dbReference>
<feature type="domain" description="TonB-dependent receptor-like beta-barrel" evidence="14">
    <location>
        <begin position="343"/>
        <end position="871"/>
    </location>
</feature>
<keyword evidence="6" id="KW-0732">Signal</keyword>
<evidence type="ECO:0000256" key="2">
    <source>
        <dbReference type="ARBA" id="ARBA00008143"/>
    </source>
</evidence>
<evidence type="ECO:0000256" key="11">
    <source>
        <dbReference type="PROSITE-ProRule" id="PRU01360"/>
    </source>
</evidence>
<dbReference type="GO" id="GO:0044718">
    <property type="term" value="P:siderophore transmembrane transport"/>
    <property type="evidence" value="ECO:0007669"/>
    <property type="project" value="TreeGrafter"/>
</dbReference>
<dbReference type="EMBL" id="LXTW01000032">
    <property type="protein sequence ID" value="OBX83497.1"/>
    <property type="molecule type" value="Genomic_DNA"/>
</dbReference>
<dbReference type="InterPro" id="IPR037066">
    <property type="entry name" value="Plug_dom_sf"/>
</dbReference>
<dbReference type="Gene3D" id="2.40.170.20">
    <property type="entry name" value="TonB-dependent receptor, beta-barrel domain"/>
    <property type="match status" value="1"/>
</dbReference>
<dbReference type="Pfam" id="PF00593">
    <property type="entry name" value="TonB_dep_Rec_b-barrel"/>
    <property type="match status" value="1"/>
</dbReference>
<name>A0A1B8QJ31_MORNO</name>
<dbReference type="Proteomes" id="UP000092575">
    <property type="component" value="Unassembled WGS sequence"/>
</dbReference>
<dbReference type="InterPro" id="IPR000531">
    <property type="entry name" value="Beta-barrel_TonB"/>
</dbReference>
<keyword evidence="10 11" id="KW-0998">Cell outer membrane</keyword>
<organism evidence="16 17">
    <name type="scientific">Moraxella nonliquefaciens</name>
    <dbReference type="NCBI Taxonomy" id="478"/>
    <lineage>
        <taxon>Bacteria</taxon>
        <taxon>Pseudomonadati</taxon>
        <taxon>Pseudomonadota</taxon>
        <taxon>Gammaproteobacteria</taxon>
        <taxon>Moraxellales</taxon>
        <taxon>Moraxellaceae</taxon>
        <taxon>Moraxella</taxon>
    </lineage>
</organism>
<evidence type="ECO:0000256" key="5">
    <source>
        <dbReference type="ARBA" id="ARBA00022692"/>
    </source>
</evidence>
<sequence length="919" mass="104816">MYVFLQSETNLVITKIIHFYKYHAMCQYNFPNNLPKNSLLALLIPAIMCHAIQAHANDNELKVHLGHETITVSGTPQKEVGEQTTTRRELNEQMVQNNHDLVRYNTEVDVAEVGRYGNKGFAIRGVDGNRINMNIDGVALPEVEVNEIFSPYGYQYEGRFNPDLEMMGRVRIMAGSDSLLLGSGAVGGSVSYHTKEPIGLVKTGNFGGYAKVGYANKNEEWLSAFGLAGVYDKTEFLLNYAHRTGHELKNHDMKGHDSSQLDPMYLFPKEYMPDSLKAYKHNGSTSSLIYPDALDYKTNSVLAKFYRHLSDEHRVGIYGMFQERKNHMNIDSKNITNGSRLGGGIRRAHDIEKLESYGINHRYTPNNSQWLDKLHLNYAHNKAFGLAHTWIYNREIDNETVSSSILNNREYRPTKTITDQLELSTDFLPISLHKFGEHRFTLNATYKKQDYTSTAVDKQEKHGQYLKYAFADAKKDIHSMSLTDSIHFHERLKAMIGVRYDNYKYSPYFQNADEHKSNTDSCTNTLGRDWLNNSLYCNTYRKQAGLTSDDLSAFAHWRDGEEKLKKWRDDNYEKYTGLQKSKFDHITFGGAIDYQAIPSKLTTRYKIGTGFLAPTVTQIYSNYSFNGASQVPNYNLKPEKSLNQELELDWKVNGDINLTMAGYLTQYDDFIHTRYWQGSRDNPNSKGCTVGTCLQSVNLDQARVYGIKFGINADLSDKLHTNGRLDVFANFHTAKDSATIDTDKNGKMKINTLAAVPTSLLLGSTYTSANDKWSLGTRINWIQRKKPNAVKNLEIGENATTTHGCPQDIINYYGHCPPYFAGNVTKYDYYEYVGSYDQIHRSKSVILFDMFGSKKFGKNNDWTLNAGIYNITNEKYIPWQTLRQFATTSVNSMVDKEGHGFNRYTAPGRNYALSLTYEF</sequence>
<dbReference type="InterPro" id="IPR010949">
    <property type="entry name" value="TonB_Hb/transfer/lactofer_rcpt"/>
</dbReference>
<comment type="similarity">
    <text evidence="2">Belongs to the TonB-dependent receptor family. Hemoglobin/haptoglobin binding protein subfamily.</text>
</comment>
<keyword evidence="5 11" id="KW-0812">Transmembrane</keyword>
<feature type="domain" description="TonB-dependent receptor plug" evidence="15">
    <location>
        <begin position="83"/>
        <end position="188"/>
    </location>
</feature>
<reference evidence="16 17" key="1">
    <citation type="submission" date="2016-05" db="EMBL/GenBank/DDBJ databases">
        <title>Draft genome sequence of Moraxella nonliquefaciens CCUG 348T.</title>
        <authorList>
            <person name="Salva-Serra F."/>
            <person name="Engstrom-Jakobsson H."/>
            <person name="Thorell K."/>
            <person name="Gonzales-Siles L."/>
            <person name="Karlsson R."/>
            <person name="Boulund F."/>
            <person name="Engstrand L."/>
            <person name="Kristiansson E."/>
            <person name="Moore E."/>
        </authorList>
    </citation>
    <scope>NUCLEOTIDE SEQUENCE [LARGE SCALE GENOMIC DNA]</scope>
    <source>
        <strain evidence="16 17">CCUG 348</strain>
    </source>
</reference>
<dbReference type="PROSITE" id="PS52016">
    <property type="entry name" value="TONB_DEPENDENT_REC_3"/>
    <property type="match status" value="1"/>
</dbReference>
<keyword evidence="8 11" id="KW-0472">Membrane</keyword>
<keyword evidence="3 11" id="KW-0813">Transport</keyword>
<keyword evidence="9" id="KW-0675">Receptor</keyword>
<dbReference type="InterPro" id="IPR010917">
    <property type="entry name" value="TonB_rcpt_CS"/>
</dbReference>
<evidence type="ECO:0000256" key="4">
    <source>
        <dbReference type="ARBA" id="ARBA00022452"/>
    </source>
</evidence>
<evidence type="ECO:0000259" key="14">
    <source>
        <dbReference type="Pfam" id="PF00593"/>
    </source>
</evidence>
<dbReference type="InterPro" id="IPR039426">
    <property type="entry name" value="TonB-dep_rcpt-like"/>
</dbReference>
<evidence type="ECO:0000256" key="6">
    <source>
        <dbReference type="ARBA" id="ARBA00022729"/>
    </source>
</evidence>
<keyword evidence="7 13" id="KW-0798">TonB box</keyword>
<evidence type="ECO:0000259" key="15">
    <source>
        <dbReference type="Pfam" id="PF07715"/>
    </source>
</evidence>
<dbReference type="STRING" id="478.A7456_05640"/>
<evidence type="ECO:0000256" key="7">
    <source>
        <dbReference type="ARBA" id="ARBA00023077"/>
    </source>
</evidence>
<dbReference type="SUPFAM" id="SSF56935">
    <property type="entry name" value="Porins"/>
    <property type="match status" value="1"/>
</dbReference>
<evidence type="ECO:0000313" key="16">
    <source>
        <dbReference type="EMBL" id="OBX83497.1"/>
    </source>
</evidence>
<comment type="subcellular location">
    <subcellularLocation>
        <location evidence="1 11">Cell outer membrane</location>
        <topology evidence="1 11">Multi-pass membrane protein</topology>
    </subcellularLocation>
</comment>
<dbReference type="PROSITE" id="PS01156">
    <property type="entry name" value="TONB_DEPENDENT_REC_2"/>
    <property type="match status" value="1"/>
</dbReference>
<evidence type="ECO:0000256" key="3">
    <source>
        <dbReference type="ARBA" id="ARBA00022448"/>
    </source>
</evidence>
<evidence type="ECO:0008006" key="18">
    <source>
        <dbReference type="Google" id="ProtNLM"/>
    </source>
</evidence>
<dbReference type="InterPro" id="IPR036942">
    <property type="entry name" value="Beta-barrel_TonB_sf"/>
</dbReference>
<gene>
    <name evidence="16" type="ORF">A7456_05640</name>
</gene>
<protein>
    <recommendedName>
        <fullName evidence="18">TonB-dependent receptor plug domain-containing protein</fullName>
    </recommendedName>
</protein>
<evidence type="ECO:0000256" key="1">
    <source>
        <dbReference type="ARBA" id="ARBA00004571"/>
    </source>
</evidence>
<dbReference type="Gene3D" id="2.170.130.10">
    <property type="entry name" value="TonB-dependent receptor, plug domain"/>
    <property type="match status" value="1"/>
</dbReference>
<keyword evidence="4 11" id="KW-1134">Transmembrane beta strand</keyword>
<dbReference type="NCBIfam" id="TIGR01786">
    <property type="entry name" value="TonB-hemlactrns"/>
    <property type="match status" value="1"/>
</dbReference>
<evidence type="ECO:0000256" key="9">
    <source>
        <dbReference type="ARBA" id="ARBA00023170"/>
    </source>
</evidence>
<evidence type="ECO:0000256" key="13">
    <source>
        <dbReference type="RuleBase" id="RU003357"/>
    </source>
</evidence>
<comment type="caution">
    <text evidence="16">The sequence shown here is derived from an EMBL/GenBank/DDBJ whole genome shotgun (WGS) entry which is preliminary data.</text>
</comment>
<accession>A0A1B8QJ31</accession>